<dbReference type="EMBL" id="JWZX01002079">
    <property type="protein sequence ID" value="KOO31138.1"/>
    <property type="molecule type" value="Genomic_DNA"/>
</dbReference>
<name>A0A0M0JYD5_9EUKA</name>
<feature type="binding site" evidence="3">
    <location>
        <position position="151"/>
    </location>
    <ligand>
        <name>3'-phosphoadenylyl sulfate</name>
        <dbReference type="ChEBI" id="CHEBI:58339"/>
    </ligand>
</feature>
<dbReference type="OrthoDB" id="411451at2759"/>
<keyword evidence="5" id="KW-1185">Reference proteome</keyword>
<feature type="binding site" evidence="3">
    <location>
        <position position="270"/>
    </location>
    <ligand>
        <name>3'-phosphoadenylyl sulfate</name>
        <dbReference type="ChEBI" id="CHEBI:58339"/>
    </ligand>
</feature>
<feature type="active site" description="For sulfotransferase activity" evidence="2">
    <location>
        <position position="46"/>
    </location>
</feature>
<organism evidence="4 5">
    <name type="scientific">Chrysochromulina tobinii</name>
    <dbReference type="NCBI Taxonomy" id="1460289"/>
    <lineage>
        <taxon>Eukaryota</taxon>
        <taxon>Haptista</taxon>
        <taxon>Haptophyta</taxon>
        <taxon>Prymnesiophyceae</taxon>
        <taxon>Prymnesiales</taxon>
        <taxon>Chrysochromulinaceae</taxon>
        <taxon>Chrysochromulina</taxon>
    </lineage>
</organism>
<evidence type="ECO:0000313" key="5">
    <source>
        <dbReference type="Proteomes" id="UP000037460"/>
    </source>
</evidence>
<accession>A0A0M0JYD5</accession>
<reference evidence="5" key="1">
    <citation type="journal article" date="2015" name="PLoS Genet.">
        <title>Genome Sequence and Transcriptome Analyses of Chrysochromulina tobin: Metabolic Tools for Enhanced Algal Fitness in the Prominent Order Prymnesiales (Haptophyceae).</title>
        <authorList>
            <person name="Hovde B.T."/>
            <person name="Deodato C.R."/>
            <person name="Hunsperger H.M."/>
            <person name="Ryken S.A."/>
            <person name="Yost W."/>
            <person name="Jha R.K."/>
            <person name="Patterson J."/>
            <person name="Monnat R.J. Jr."/>
            <person name="Barlow S.B."/>
            <person name="Starkenburg S.R."/>
            <person name="Cattolico R.A."/>
        </authorList>
    </citation>
    <scope>NUCLEOTIDE SEQUENCE</scope>
    <source>
        <strain evidence="5">CCMP291</strain>
    </source>
</reference>
<evidence type="ECO:0000256" key="1">
    <source>
        <dbReference type="ARBA" id="ARBA00022679"/>
    </source>
</evidence>
<comment type="caution">
    <text evidence="4">The sequence shown here is derived from an EMBL/GenBank/DDBJ whole genome shotgun (WGS) entry which is preliminary data.</text>
</comment>
<dbReference type="SUPFAM" id="SSF52540">
    <property type="entry name" value="P-loop containing nucleoside triphosphate hydrolases"/>
    <property type="match status" value="1"/>
</dbReference>
<gene>
    <name evidence="4" type="ORF">Ctob_002589</name>
</gene>
<dbReference type="GO" id="GO:0008146">
    <property type="term" value="F:sulfotransferase activity"/>
    <property type="evidence" value="ECO:0007669"/>
    <property type="project" value="InterPro"/>
</dbReference>
<proteinExistence type="predicted"/>
<dbReference type="AlphaFoldDB" id="A0A0M0JYD5"/>
<evidence type="ECO:0000256" key="2">
    <source>
        <dbReference type="PIRSR" id="PIRSR637359-1"/>
    </source>
</evidence>
<feature type="binding site" evidence="3">
    <location>
        <position position="143"/>
    </location>
    <ligand>
        <name>3'-phosphoadenylyl sulfate</name>
        <dbReference type="ChEBI" id="CHEBI:58339"/>
    </ligand>
</feature>
<dbReference type="PANTHER" id="PTHR10605">
    <property type="entry name" value="HEPARAN SULFATE SULFOTRANSFERASE"/>
    <property type="match status" value="1"/>
</dbReference>
<dbReference type="PANTHER" id="PTHR10605:SF56">
    <property type="entry name" value="BIFUNCTIONAL HEPARAN SULFATE N-DEACETYLASE_N-SULFOTRANSFERASE"/>
    <property type="match status" value="1"/>
</dbReference>
<sequence length="344" mass="38420">MARIASGDPLPATVEAAKTADAGDCFIGEASTVCCLPGLVNVGVQKAGTGELQTWLGVHPAVKVHGGEVHFFDDQERTPSCNAQWRGHLRLRYARFLWKRQRLREADVRGRLLFEKTPAYFDRAQPRQVACAIPAARVLIMLREPAARAHSAYDMCQREQEGRWCKAPFAQVVERVLVGGGGNSSDAAPLHTSRRQMQRSPHLRRLFLMGHYSTFMRRWLDVFVWPHVGVLWLEQFKADPFACMHAVERFAGLAHHPYRTVATRNEAGLYVVGRSKSDYERKRAPSPWAAGDTRAVVSATAALEAAMVRVRAYYAPSQRRLAQLLQKTNTSLLPELPSPVTGLL</sequence>
<dbReference type="Gene3D" id="3.40.50.300">
    <property type="entry name" value="P-loop containing nucleotide triphosphate hydrolases"/>
    <property type="match status" value="1"/>
</dbReference>
<protein>
    <submittedName>
        <fullName evidence="4">Heparan sulfate glucosamine 3-o-sulfotransferase 1-like protein</fullName>
    </submittedName>
</protein>
<dbReference type="InterPro" id="IPR027417">
    <property type="entry name" value="P-loop_NTPase"/>
</dbReference>
<evidence type="ECO:0000313" key="4">
    <source>
        <dbReference type="EMBL" id="KOO31138.1"/>
    </source>
</evidence>
<evidence type="ECO:0000256" key="3">
    <source>
        <dbReference type="PIRSR" id="PIRSR637359-2"/>
    </source>
</evidence>
<dbReference type="InterPro" id="IPR037359">
    <property type="entry name" value="NST/OST"/>
</dbReference>
<keyword evidence="1 4" id="KW-0808">Transferase</keyword>
<dbReference type="Proteomes" id="UP000037460">
    <property type="component" value="Unassembled WGS sequence"/>
</dbReference>